<reference evidence="2 3" key="1">
    <citation type="submission" date="2015-10" db="EMBL/GenBank/DDBJ databases">
        <title>Draft genome sequence of Streptomyces corchorusii DSM 40340, type strain for the species Streptomyces corchorusii.</title>
        <authorList>
            <person name="Ruckert C."/>
            <person name="Winkler A."/>
            <person name="Kalinowski J."/>
            <person name="Kampfer P."/>
            <person name="Glaeser S."/>
        </authorList>
    </citation>
    <scope>NUCLEOTIDE SEQUENCE [LARGE SCALE GENOMIC DNA]</scope>
    <source>
        <strain evidence="2 3">DSM 40340</strain>
    </source>
</reference>
<feature type="compositionally biased region" description="Low complexity" evidence="1">
    <location>
        <begin position="313"/>
        <end position="330"/>
    </location>
</feature>
<protein>
    <submittedName>
        <fullName evidence="2">Uncharacterized protein</fullName>
    </submittedName>
</protein>
<feature type="region of interest" description="Disordered" evidence="1">
    <location>
        <begin position="283"/>
        <end position="380"/>
    </location>
</feature>
<evidence type="ECO:0000256" key="1">
    <source>
        <dbReference type="SAM" id="MobiDB-lite"/>
    </source>
</evidence>
<feature type="compositionally biased region" description="Polar residues" evidence="1">
    <location>
        <begin position="290"/>
        <end position="300"/>
    </location>
</feature>
<name>A0A117Q8Q1_STRCK</name>
<dbReference type="RefSeq" id="WP_059267258.1">
    <property type="nucleotide sequence ID" value="NZ_KQ948385.1"/>
</dbReference>
<keyword evidence="3" id="KW-1185">Reference proteome</keyword>
<organism evidence="2 3">
    <name type="scientific">Streptomyces corchorusii</name>
    <name type="common">Streptomyces chibaensis</name>
    <dbReference type="NCBI Taxonomy" id="1903"/>
    <lineage>
        <taxon>Bacteria</taxon>
        <taxon>Bacillati</taxon>
        <taxon>Actinomycetota</taxon>
        <taxon>Actinomycetes</taxon>
        <taxon>Kitasatosporales</taxon>
        <taxon>Streptomycetaceae</taxon>
        <taxon>Streptomyces</taxon>
    </lineage>
</organism>
<proteinExistence type="predicted"/>
<feature type="region of interest" description="Disordered" evidence="1">
    <location>
        <begin position="1"/>
        <end position="26"/>
    </location>
</feature>
<comment type="caution">
    <text evidence="2">The sequence shown here is derived from an EMBL/GenBank/DDBJ whole genome shotgun (WGS) entry which is preliminary data.</text>
</comment>
<feature type="compositionally biased region" description="Pro residues" evidence="1">
    <location>
        <begin position="331"/>
        <end position="342"/>
    </location>
</feature>
<accession>A0A117Q8Q1</accession>
<sequence>MTFAVYRDTGPTANEPPATDPDDDQPSAAHLAEQAMLMLVLFALGTGTDLGDGLPAVLDHLYALTAPLTSPPASPPDDTPPGTIPADFIGTDPAARALHCLLEHAQHQHGAPGDGLPTRLLKQLTTITEATGTQLRTAAALGPYLPLLHQRARDWLLDHRSVLLHLPADGTPSVASAWLRWGLSHFPLLVELDRAELLTRLRTSAPREAAFQVALALLDDPHFLGDPTALLTELAAADGGAAAVSRLLELLAHRAAAAPATAAVVELWRAALAADLPEGALAERAPSPWPASTTRSGSTSPLPPPATRLPCATRTTSPSDPPTTRTNPQPRNSPPRSSPTPAPTHGGTPPSANTPALSWPRSASDHRTPNSPKACPADHECFGFPCRVVGRGPW</sequence>
<dbReference type="EMBL" id="LMWP01000077">
    <property type="protein sequence ID" value="KUN14769.1"/>
    <property type="molecule type" value="Genomic_DNA"/>
</dbReference>
<gene>
    <name evidence="2" type="ORF">AQJ11_44095</name>
</gene>
<evidence type="ECO:0000313" key="3">
    <source>
        <dbReference type="Proteomes" id="UP000053398"/>
    </source>
</evidence>
<evidence type="ECO:0000313" key="2">
    <source>
        <dbReference type="EMBL" id="KUN14769.1"/>
    </source>
</evidence>
<dbReference type="Proteomes" id="UP000053398">
    <property type="component" value="Unassembled WGS sequence"/>
</dbReference>
<dbReference type="AlphaFoldDB" id="A0A117Q8Q1"/>